<evidence type="ECO:0000313" key="2">
    <source>
        <dbReference type="EMBL" id="SFR67668.1"/>
    </source>
</evidence>
<gene>
    <name evidence="2" type="ORF">SAMN04488010_1916</name>
</gene>
<dbReference type="Pfam" id="PF04205">
    <property type="entry name" value="FMN_bind"/>
    <property type="match status" value="1"/>
</dbReference>
<evidence type="ECO:0000259" key="1">
    <source>
        <dbReference type="SMART" id="SM00900"/>
    </source>
</evidence>
<feature type="domain" description="FMN-binding" evidence="1">
    <location>
        <begin position="88"/>
        <end position="169"/>
    </location>
</feature>
<dbReference type="SMART" id="SM00900">
    <property type="entry name" value="FMN_bind"/>
    <property type="match status" value="1"/>
</dbReference>
<organism evidence="2 3">
    <name type="scientific">Maribacter stanieri</name>
    <dbReference type="NCBI Taxonomy" id="440514"/>
    <lineage>
        <taxon>Bacteria</taxon>
        <taxon>Pseudomonadati</taxon>
        <taxon>Bacteroidota</taxon>
        <taxon>Flavobacteriia</taxon>
        <taxon>Flavobacteriales</taxon>
        <taxon>Flavobacteriaceae</taxon>
        <taxon>Maribacter</taxon>
    </lineage>
</organism>
<dbReference type="STRING" id="440514.SAMN04488010_1916"/>
<dbReference type="EMBL" id="FOYX01000001">
    <property type="protein sequence ID" value="SFR67668.1"/>
    <property type="molecule type" value="Genomic_DNA"/>
</dbReference>
<protein>
    <submittedName>
        <fullName evidence="2">Na+-translocating ferredoxin:NAD+ oxidoreductase RNF, RnfG subunit</fullName>
    </submittedName>
</protein>
<accession>A0A1I6ILR7</accession>
<name>A0A1I6ILR7_9FLAO</name>
<dbReference type="GO" id="GO:0010181">
    <property type="term" value="F:FMN binding"/>
    <property type="evidence" value="ECO:0007669"/>
    <property type="project" value="InterPro"/>
</dbReference>
<keyword evidence="3" id="KW-1185">Reference proteome</keyword>
<dbReference type="RefSeq" id="WP_091902992.1">
    <property type="nucleotide sequence ID" value="NZ_FOYX01000001.1"/>
</dbReference>
<dbReference type="Proteomes" id="UP000199462">
    <property type="component" value="Unassembled WGS sequence"/>
</dbReference>
<dbReference type="GO" id="GO:0016020">
    <property type="term" value="C:membrane"/>
    <property type="evidence" value="ECO:0007669"/>
    <property type="project" value="InterPro"/>
</dbReference>
<evidence type="ECO:0000313" key="3">
    <source>
        <dbReference type="Proteomes" id="UP000199462"/>
    </source>
</evidence>
<reference evidence="3" key="1">
    <citation type="submission" date="2016-10" db="EMBL/GenBank/DDBJ databases">
        <authorList>
            <person name="Varghese N."/>
            <person name="Submissions S."/>
        </authorList>
    </citation>
    <scope>NUCLEOTIDE SEQUENCE [LARGE SCALE GENOMIC DNA]</scope>
    <source>
        <strain evidence="3">DSM 19891</strain>
    </source>
</reference>
<dbReference type="AlphaFoldDB" id="A0A1I6ILR7"/>
<dbReference type="InterPro" id="IPR007329">
    <property type="entry name" value="FMN-bd"/>
</dbReference>
<sequence length="178" mass="20124">MKKKVVKSVVSMLTIAMVMGFGLPKNLQKKVDKEITGYFEIETFTMESIPVQNNLNKDLPSKITGENLFKLFDGKSLIGYMFIEQAPSKTAQFDYMVLLDKNFKILHSKVLIYREEYGGEIGSKRWLKQFVGKIPGDRVDHKTNIDGIAGATISVRSMTNAIDDLLQTLTILQENKVL</sequence>
<proteinExistence type="predicted"/>